<gene>
    <name evidence="5" type="ORF">LOC71_18990</name>
</gene>
<comment type="caution">
    <text evidence="5">The sequence shown here is derived from an EMBL/GenBank/DDBJ whole genome shotgun (WGS) entry which is preliminary data.</text>
</comment>
<dbReference type="InterPro" id="IPR036909">
    <property type="entry name" value="Cyt_c-like_dom_sf"/>
</dbReference>
<evidence type="ECO:0000313" key="5">
    <source>
        <dbReference type="EMBL" id="MCC9644369.1"/>
    </source>
</evidence>
<name>A0ABS8NLB9_9BACT</name>
<dbReference type="SUPFAM" id="SSF46626">
    <property type="entry name" value="Cytochrome c"/>
    <property type="match status" value="1"/>
</dbReference>
<feature type="domain" description="DUF1549" evidence="2">
    <location>
        <begin position="155"/>
        <end position="360"/>
    </location>
</feature>
<dbReference type="Proteomes" id="UP001430306">
    <property type="component" value="Unassembled WGS sequence"/>
</dbReference>
<sequence>MKYSSLILAFAFVPTVAVAEKIDFSSQVLPILSDRCFHCHGPDSQNQDSEFRLDDEEHLFADLGGYAGVVPGDPDASELITRIRSDDEYDVMPPPDSNRSLSEDEKRILELWIRQGAEYEGHWAFDRPKKADVPREIVSQSDWPEEQKERWSQNPIDAFIGRRLMEEGITPSDPADPATLLRRVSLTLTGLLPSEQQINRFVAEPSDEAYAEIINEFLGSMGYAERQALVWLDAARYADTDGYQVDQERTNWPWRDWVIQAFHNNMPFDEFTIEQLAGDMLPNATDSQRLATAFNRNHRQNNEAGALPEEFSVENTIDRVETTSTVWLGLTMGCARCHDHKYDPLSQREFYQFFAYFNNIGERGVGKGVNADPTIKAFSPLAEVDPDLLIAVKDAQAALDAAQSQLNARADAWIEAKHTELQSHQVTWNDAKILDADLTGEGILELKNDNTVVYSAENANGVTYELSFLPDGLESSKPITAIKIEALPDERFTKPLQLAPSVNGNFVLTNLEVSLGGNSVAIKSISANAEQSGYDVAKAIDDDPRSGWAVFGSVKKAAPVHAILTLKDPIPVDSDATVTLSLHFNSQFKNHSIGKLRVQWSQSAVAEFAGLDADLAQRLRKPADKRSQQDIKKLREHYKSIDPELKAAKQRYNAAEYKLTLQAGPRVNVMVMRERQGGAKPAYLLNRGQYDQPNKDEPLPRGIPAALLGRASEQSSRDSVSVDDRQPSNRLELARWLVSRDNPLTARVIVNRLWQNHFGVGLVKTSEDFGLQGETPSHPELLDFLAVELMDSGWDIQAMHRMIVTSAAFRQSSKHRPELSSIDPGNRLLARGPRYRADGFTIRDVALQASGTLNEKAGGPPVKPYQPDGLWETVAANAGTRYAASDGGDLYRKSMYTYWKRAVNPPRQIIFDAAGREVCNVQVRRTNTPLQALVLMNDPTFVEAARNLAEKTLQSHEANDEQRIRSMYAAAVSRQPSEASLDVMRDNLSYFRQHYQQNANEAEKLLSIGQSKRDESLNAIELAATTMVAHLIMNTDEFVTIE</sequence>
<dbReference type="Pfam" id="PF07583">
    <property type="entry name" value="PSCyt2"/>
    <property type="match status" value="1"/>
</dbReference>
<feature type="domain" description="Cytochrome C Planctomycete-type" evidence="4">
    <location>
        <begin position="36"/>
        <end position="96"/>
    </location>
</feature>
<evidence type="ECO:0000259" key="2">
    <source>
        <dbReference type="Pfam" id="PF07583"/>
    </source>
</evidence>
<dbReference type="InterPro" id="IPR011429">
    <property type="entry name" value="Cyt_c_Planctomycete-type"/>
</dbReference>
<dbReference type="InterPro" id="IPR022655">
    <property type="entry name" value="DUF1553"/>
</dbReference>
<feature type="chain" id="PRO_5045291053" evidence="1">
    <location>
        <begin position="20"/>
        <end position="1042"/>
    </location>
</feature>
<dbReference type="Pfam" id="PF07587">
    <property type="entry name" value="PSD1"/>
    <property type="match status" value="1"/>
</dbReference>
<keyword evidence="6" id="KW-1185">Reference proteome</keyword>
<protein>
    <submittedName>
        <fullName evidence="5">PSD1 and planctomycete cytochrome C domain-containing protein</fullName>
    </submittedName>
</protein>
<feature type="domain" description="DUF1553" evidence="3">
    <location>
        <begin position="729"/>
        <end position="985"/>
    </location>
</feature>
<keyword evidence="1" id="KW-0732">Signal</keyword>
<feature type="signal peptide" evidence="1">
    <location>
        <begin position="1"/>
        <end position="19"/>
    </location>
</feature>
<evidence type="ECO:0000313" key="6">
    <source>
        <dbReference type="Proteomes" id="UP001430306"/>
    </source>
</evidence>
<proteinExistence type="predicted"/>
<dbReference type="InterPro" id="IPR011444">
    <property type="entry name" value="DUF1549"/>
</dbReference>
<dbReference type="EMBL" id="JAJKFW010000049">
    <property type="protein sequence ID" value="MCC9644369.1"/>
    <property type="molecule type" value="Genomic_DNA"/>
</dbReference>
<dbReference type="PANTHER" id="PTHR35889">
    <property type="entry name" value="CYCLOINULO-OLIGOSACCHARIDE FRUCTANOTRANSFERASE-RELATED"/>
    <property type="match status" value="1"/>
</dbReference>
<dbReference type="RefSeq" id="WP_230275828.1">
    <property type="nucleotide sequence ID" value="NZ_JAJKFW010000049.1"/>
</dbReference>
<dbReference type="PANTHER" id="PTHR35889:SF3">
    <property type="entry name" value="F-BOX DOMAIN-CONTAINING PROTEIN"/>
    <property type="match status" value="1"/>
</dbReference>
<organism evidence="5 6">
    <name type="scientific">Rhodopirellula halodulae</name>
    <dbReference type="NCBI Taxonomy" id="2894198"/>
    <lineage>
        <taxon>Bacteria</taxon>
        <taxon>Pseudomonadati</taxon>
        <taxon>Planctomycetota</taxon>
        <taxon>Planctomycetia</taxon>
        <taxon>Pirellulales</taxon>
        <taxon>Pirellulaceae</taxon>
        <taxon>Rhodopirellula</taxon>
    </lineage>
</organism>
<reference evidence="5" key="1">
    <citation type="submission" date="2021-11" db="EMBL/GenBank/DDBJ databases">
        <title>Genome sequence.</title>
        <authorList>
            <person name="Sun Q."/>
        </authorList>
    </citation>
    <scope>NUCLEOTIDE SEQUENCE</scope>
    <source>
        <strain evidence="5">JC740</strain>
    </source>
</reference>
<accession>A0ABS8NLB9</accession>
<evidence type="ECO:0000259" key="4">
    <source>
        <dbReference type="Pfam" id="PF07635"/>
    </source>
</evidence>
<evidence type="ECO:0000259" key="3">
    <source>
        <dbReference type="Pfam" id="PF07587"/>
    </source>
</evidence>
<dbReference type="Pfam" id="PF07635">
    <property type="entry name" value="PSCyt1"/>
    <property type="match status" value="1"/>
</dbReference>
<evidence type="ECO:0000256" key="1">
    <source>
        <dbReference type="SAM" id="SignalP"/>
    </source>
</evidence>